<proteinExistence type="predicted"/>
<evidence type="ECO:0000313" key="2">
    <source>
        <dbReference type="EMBL" id="RKO61827.1"/>
    </source>
</evidence>
<keyword evidence="1" id="KW-0472">Membrane</keyword>
<evidence type="ECO:0000313" key="3">
    <source>
        <dbReference type="Proteomes" id="UP000286235"/>
    </source>
</evidence>
<comment type="caution">
    <text evidence="2">The sequence shown here is derived from an EMBL/GenBank/DDBJ whole genome shotgun (WGS) entry which is preliminary data.</text>
</comment>
<reference evidence="2 3" key="1">
    <citation type="submission" date="2013-12" db="EMBL/GenBank/DDBJ databases">
        <title>Genome and proteome characterization of Caldibacillus debilis GB1 derived from a cellulolytic aero-tolerant co-culture.</title>
        <authorList>
            <person name="Wushke S.T."/>
            <person name="Zhang X."/>
            <person name="Fristensky B."/>
            <person name="Wilkins J.A."/>
            <person name="Levin D.B."/>
            <person name="Sparling R."/>
        </authorList>
    </citation>
    <scope>NUCLEOTIDE SEQUENCE [LARGE SCALE GENOMIC DNA]</scope>
    <source>
        <strain evidence="2 3">GB1</strain>
    </source>
</reference>
<dbReference type="Proteomes" id="UP000286235">
    <property type="component" value="Unassembled WGS sequence"/>
</dbReference>
<keyword evidence="1" id="KW-0812">Transmembrane</keyword>
<feature type="transmembrane region" description="Helical" evidence="1">
    <location>
        <begin position="12"/>
        <end position="33"/>
    </location>
</feature>
<gene>
    <name evidence="2" type="ORF">Cdeb_01322</name>
</gene>
<dbReference type="AlphaFoldDB" id="A0A420VDR1"/>
<keyword evidence="1" id="KW-1133">Transmembrane helix</keyword>
<accession>A0A420VDR1</accession>
<sequence>MKRIIKRLFQLVFITFALAVAYFIIARFIFAMFETL</sequence>
<evidence type="ECO:0000256" key="1">
    <source>
        <dbReference type="SAM" id="Phobius"/>
    </source>
</evidence>
<protein>
    <submittedName>
        <fullName evidence="2">Uncharacterized protein</fullName>
    </submittedName>
</protein>
<keyword evidence="3" id="KW-1185">Reference proteome</keyword>
<name>A0A420VDR1_9BACI</name>
<dbReference type="EMBL" id="AZRV01000035">
    <property type="protein sequence ID" value="RKO61827.1"/>
    <property type="molecule type" value="Genomic_DNA"/>
</dbReference>
<organism evidence="2 3">
    <name type="scientific">Caldibacillus debilis GB1</name>
    <dbReference type="NCBI Taxonomy" id="1339248"/>
    <lineage>
        <taxon>Bacteria</taxon>
        <taxon>Bacillati</taxon>
        <taxon>Bacillota</taxon>
        <taxon>Bacilli</taxon>
        <taxon>Bacillales</taxon>
        <taxon>Bacillaceae</taxon>
        <taxon>Caldibacillus</taxon>
    </lineage>
</organism>